<feature type="transmembrane region" description="Helical" evidence="6">
    <location>
        <begin position="80"/>
        <end position="102"/>
    </location>
</feature>
<dbReference type="InterPro" id="IPR050189">
    <property type="entry name" value="MFS_Efflux_Transporters"/>
</dbReference>
<comment type="subcellular location">
    <subcellularLocation>
        <location evidence="1">Cell membrane</location>
        <topology evidence="1">Multi-pass membrane protein</topology>
    </subcellularLocation>
</comment>
<dbReference type="InterPro" id="IPR020846">
    <property type="entry name" value="MFS_dom"/>
</dbReference>
<evidence type="ECO:0000256" key="3">
    <source>
        <dbReference type="ARBA" id="ARBA00022692"/>
    </source>
</evidence>
<evidence type="ECO:0000256" key="4">
    <source>
        <dbReference type="ARBA" id="ARBA00022989"/>
    </source>
</evidence>
<feature type="transmembrane region" description="Helical" evidence="6">
    <location>
        <begin position="246"/>
        <end position="265"/>
    </location>
</feature>
<evidence type="ECO:0000256" key="2">
    <source>
        <dbReference type="ARBA" id="ARBA00022475"/>
    </source>
</evidence>
<dbReference type="InterPro" id="IPR011701">
    <property type="entry name" value="MFS"/>
</dbReference>
<feature type="transmembrane region" description="Helical" evidence="6">
    <location>
        <begin position="286"/>
        <end position="307"/>
    </location>
</feature>
<keyword evidence="2" id="KW-1003">Cell membrane</keyword>
<keyword evidence="5 6" id="KW-0472">Membrane</keyword>
<dbReference type="EMBL" id="JACOMF010000002">
    <property type="protein sequence ID" value="MBC4014288.1"/>
    <property type="molecule type" value="Genomic_DNA"/>
</dbReference>
<name>A0A9X0QW15_9PROT</name>
<feature type="domain" description="Major facilitator superfamily (MFS) profile" evidence="7">
    <location>
        <begin position="13"/>
        <end position="389"/>
    </location>
</feature>
<evidence type="ECO:0000256" key="5">
    <source>
        <dbReference type="ARBA" id="ARBA00023136"/>
    </source>
</evidence>
<protein>
    <submittedName>
        <fullName evidence="8">MFS transporter</fullName>
    </submittedName>
</protein>
<dbReference type="PANTHER" id="PTHR43124">
    <property type="entry name" value="PURINE EFFLUX PUMP PBUE"/>
    <property type="match status" value="1"/>
</dbReference>
<gene>
    <name evidence="8" type="ORF">H7965_03045</name>
</gene>
<dbReference type="Pfam" id="PF07690">
    <property type="entry name" value="MFS_1"/>
    <property type="match status" value="1"/>
</dbReference>
<sequence length="404" mass="40418">MSGTAATPGTTRVVVALGTTQTLAWASSYYLPAILAVPMAREFGLSPSWVFGAFSAALVLSALLGPVVGRAIDARGGRGVLALSNLVLAAGLVMLAVAPGPAVMAGGWIVLGLGMAMGLYDAAFATLAGLYGRAARGPITGITLIAGFASTVGWPLSALMEDAFGWRGACLAWAGLHLLVGLPVNRLLVPPAPPPEREAAAIAEGLPPPRFAMPLLAFIFAMTWFVTGAMAAHMPVLLQAAGATPAAAIAAAALVGPAQVAARLAEFGLLRRFHPLVSTRLATLGHPLGVAVLALAGGPAAAAFAVLHGMGNGVLTIAKGTLPLAVFGPAGYGARQGLLSAPARLLQATAPFLFGLLLERAGVGIALSVTAGCSLAATAALLALRPAAEPARGGAVQAEVRKRL</sequence>
<dbReference type="PANTHER" id="PTHR43124:SF3">
    <property type="entry name" value="CHLORAMPHENICOL EFFLUX PUMP RV0191"/>
    <property type="match status" value="1"/>
</dbReference>
<feature type="transmembrane region" description="Helical" evidence="6">
    <location>
        <begin position="108"/>
        <end position="132"/>
    </location>
</feature>
<dbReference type="RefSeq" id="WP_186769046.1">
    <property type="nucleotide sequence ID" value="NZ_JACOMF010000002.1"/>
</dbReference>
<evidence type="ECO:0000256" key="6">
    <source>
        <dbReference type="SAM" id="Phobius"/>
    </source>
</evidence>
<feature type="transmembrane region" description="Helical" evidence="6">
    <location>
        <begin position="215"/>
        <end position="234"/>
    </location>
</feature>
<dbReference type="GO" id="GO:0022857">
    <property type="term" value="F:transmembrane transporter activity"/>
    <property type="evidence" value="ECO:0007669"/>
    <property type="project" value="InterPro"/>
</dbReference>
<evidence type="ECO:0000313" key="9">
    <source>
        <dbReference type="Proteomes" id="UP000600101"/>
    </source>
</evidence>
<evidence type="ECO:0000313" key="8">
    <source>
        <dbReference type="EMBL" id="MBC4014288.1"/>
    </source>
</evidence>
<reference evidence="8" key="1">
    <citation type="submission" date="2020-08" db="EMBL/GenBank/DDBJ databases">
        <authorList>
            <person name="Hu Y."/>
            <person name="Nguyen S.V."/>
            <person name="Li F."/>
            <person name="Fanning S."/>
        </authorList>
    </citation>
    <scope>NUCLEOTIDE SEQUENCE</scope>
    <source>
        <strain evidence="8">SYSU D8009</strain>
    </source>
</reference>
<dbReference type="PROSITE" id="PS50850">
    <property type="entry name" value="MFS"/>
    <property type="match status" value="1"/>
</dbReference>
<keyword evidence="9" id="KW-1185">Reference proteome</keyword>
<dbReference type="AlphaFoldDB" id="A0A9X0QW15"/>
<dbReference type="InterPro" id="IPR036259">
    <property type="entry name" value="MFS_trans_sf"/>
</dbReference>
<organism evidence="8 9">
    <name type="scientific">Siccirubricoccus deserti</name>
    <dbReference type="NCBI Taxonomy" id="2013562"/>
    <lineage>
        <taxon>Bacteria</taxon>
        <taxon>Pseudomonadati</taxon>
        <taxon>Pseudomonadota</taxon>
        <taxon>Alphaproteobacteria</taxon>
        <taxon>Acetobacterales</taxon>
        <taxon>Roseomonadaceae</taxon>
        <taxon>Siccirubricoccus</taxon>
    </lineage>
</organism>
<dbReference type="GO" id="GO:0005886">
    <property type="term" value="C:plasma membrane"/>
    <property type="evidence" value="ECO:0007669"/>
    <property type="project" value="UniProtKB-SubCell"/>
</dbReference>
<feature type="transmembrane region" description="Helical" evidence="6">
    <location>
        <begin position="361"/>
        <end position="384"/>
    </location>
</feature>
<dbReference type="Proteomes" id="UP000600101">
    <property type="component" value="Unassembled WGS sequence"/>
</dbReference>
<proteinExistence type="predicted"/>
<keyword evidence="3 6" id="KW-0812">Transmembrane</keyword>
<evidence type="ECO:0000256" key="1">
    <source>
        <dbReference type="ARBA" id="ARBA00004651"/>
    </source>
</evidence>
<accession>A0A9X0QW15</accession>
<dbReference type="Gene3D" id="1.20.1250.20">
    <property type="entry name" value="MFS general substrate transporter like domains"/>
    <property type="match status" value="1"/>
</dbReference>
<dbReference type="SUPFAM" id="SSF103473">
    <property type="entry name" value="MFS general substrate transporter"/>
    <property type="match status" value="1"/>
</dbReference>
<evidence type="ECO:0000259" key="7">
    <source>
        <dbReference type="PROSITE" id="PS50850"/>
    </source>
</evidence>
<feature type="transmembrane region" description="Helical" evidence="6">
    <location>
        <begin position="49"/>
        <end position="68"/>
    </location>
</feature>
<keyword evidence="4 6" id="KW-1133">Transmembrane helix</keyword>
<feature type="transmembrane region" description="Helical" evidence="6">
    <location>
        <begin position="139"/>
        <end position="158"/>
    </location>
</feature>
<comment type="caution">
    <text evidence="8">The sequence shown here is derived from an EMBL/GenBank/DDBJ whole genome shotgun (WGS) entry which is preliminary data.</text>
</comment>